<keyword evidence="2" id="KW-0479">Metal-binding</keyword>
<evidence type="ECO:0000259" key="5">
    <source>
        <dbReference type="PROSITE" id="PS51891"/>
    </source>
</evidence>
<sequence>MRLHFFPPSSLRQSSKPSFESTEIAMSEEQQPLKTYRGNCHCGAFVFEFESAEIQSAYQCNCSICYKKGYLFVSAAPGTYRVVKGDESDLTVYTFGAGNWLHKFCPNCATPLMSVENKAEPRRGLNARVIQGLNVRELKYIPINGAAGPPPYEPPTYSGPEPSAKVENAHMYHGSCHCGAVTLALKSPPLDKDYPGKVVDCNCSICGRNAYVWTYPSADQVVIQGTENLGSYVFGTKKAAKKFCKTCGVNMVNLAADLDEEEVAKLDENSKRMFEGIKTMCPLNLRVLNDVNLSDIKDAEMATRGADMGPAYVNP</sequence>
<name>A0AA40CL17_9PEZI</name>
<organism evidence="6 7">
    <name type="scientific">Cercophora newfieldiana</name>
    <dbReference type="NCBI Taxonomy" id="92897"/>
    <lineage>
        <taxon>Eukaryota</taxon>
        <taxon>Fungi</taxon>
        <taxon>Dikarya</taxon>
        <taxon>Ascomycota</taxon>
        <taxon>Pezizomycotina</taxon>
        <taxon>Sordariomycetes</taxon>
        <taxon>Sordariomycetidae</taxon>
        <taxon>Sordariales</taxon>
        <taxon>Lasiosphaeriaceae</taxon>
        <taxon>Cercophora</taxon>
    </lineage>
</organism>
<feature type="domain" description="CENP-V/GFA" evidence="5">
    <location>
        <begin position="36"/>
        <end position="153"/>
    </location>
</feature>
<evidence type="ECO:0000313" key="7">
    <source>
        <dbReference type="Proteomes" id="UP001174936"/>
    </source>
</evidence>
<dbReference type="EMBL" id="JAULSV010000005">
    <property type="protein sequence ID" value="KAK0642861.1"/>
    <property type="molecule type" value="Genomic_DNA"/>
</dbReference>
<evidence type="ECO:0000256" key="2">
    <source>
        <dbReference type="ARBA" id="ARBA00022723"/>
    </source>
</evidence>
<dbReference type="GO" id="GO:0046872">
    <property type="term" value="F:metal ion binding"/>
    <property type="evidence" value="ECO:0007669"/>
    <property type="project" value="UniProtKB-KW"/>
</dbReference>
<comment type="similarity">
    <text evidence="1">Belongs to the Gfa family.</text>
</comment>
<dbReference type="Gene3D" id="2.170.150.70">
    <property type="match status" value="2"/>
</dbReference>
<evidence type="ECO:0000256" key="3">
    <source>
        <dbReference type="ARBA" id="ARBA00022833"/>
    </source>
</evidence>
<feature type="domain" description="CENP-V/GFA" evidence="5">
    <location>
        <begin position="172"/>
        <end position="297"/>
    </location>
</feature>
<reference evidence="6" key="1">
    <citation type="submission" date="2023-06" db="EMBL/GenBank/DDBJ databases">
        <title>Genome-scale phylogeny and comparative genomics of the fungal order Sordariales.</title>
        <authorList>
            <consortium name="Lawrence Berkeley National Laboratory"/>
            <person name="Hensen N."/>
            <person name="Bonometti L."/>
            <person name="Westerberg I."/>
            <person name="Brannstrom I.O."/>
            <person name="Guillou S."/>
            <person name="Cros-Aarteil S."/>
            <person name="Calhoun S."/>
            <person name="Haridas S."/>
            <person name="Kuo A."/>
            <person name="Mondo S."/>
            <person name="Pangilinan J."/>
            <person name="Riley R."/>
            <person name="Labutti K."/>
            <person name="Andreopoulos B."/>
            <person name="Lipzen A."/>
            <person name="Chen C."/>
            <person name="Yanf M."/>
            <person name="Daum C."/>
            <person name="Ng V."/>
            <person name="Clum A."/>
            <person name="Steindorff A."/>
            <person name="Ohm R."/>
            <person name="Martin F."/>
            <person name="Silar P."/>
            <person name="Natvig D."/>
            <person name="Lalanne C."/>
            <person name="Gautier V."/>
            <person name="Ament-Velasquez S.L."/>
            <person name="Kruys A."/>
            <person name="Hutchinson M.I."/>
            <person name="Powell A.J."/>
            <person name="Barry K."/>
            <person name="Miller A.N."/>
            <person name="Grigoriev I.V."/>
            <person name="Debuchy R."/>
            <person name="Gladieux P."/>
            <person name="Thoren M.H."/>
            <person name="Johannesson H."/>
        </authorList>
    </citation>
    <scope>NUCLEOTIDE SEQUENCE</scope>
    <source>
        <strain evidence="6">SMH2532-1</strain>
    </source>
</reference>
<dbReference type="PANTHER" id="PTHR28620">
    <property type="entry name" value="CENTROMERE PROTEIN V"/>
    <property type="match status" value="1"/>
</dbReference>
<comment type="caution">
    <text evidence="6">The sequence shown here is derived from an EMBL/GenBank/DDBJ whole genome shotgun (WGS) entry which is preliminary data.</text>
</comment>
<dbReference type="PANTHER" id="PTHR28620:SF1">
    <property type="entry name" value="CENP-V_GFA DOMAIN-CONTAINING PROTEIN"/>
    <property type="match status" value="1"/>
</dbReference>
<dbReference type="AlphaFoldDB" id="A0AA40CL17"/>
<dbReference type="InterPro" id="IPR052355">
    <property type="entry name" value="CENP-V-like"/>
</dbReference>
<dbReference type="GO" id="GO:0016846">
    <property type="term" value="F:carbon-sulfur lyase activity"/>
    <property type="evidence" value="ECO:0007669"/>
    <property type="project" value="InterPro"/>
</dbReference>
<protein>
    <submittedName>
        <fullName evidence="6">Glutathione-dependent formaldehyde-activating enzyme</fullName>
    </submittedName>
</protein>
<dbReference type="Proteomes" id="UP001174936">
    <property type="component" value="Unassembled WGS sequence"/>
</dbReference>
<dbReference type="InterPro" id="IPR011057">
    <property type="entry name" value="Mss4-like_sf"/>
</dbReference>
<evidence type="ECO:0000256" key="1">
    <source>
        <dbReference type="ARBA" id="ARBA00005495"/>
    </source>
</evidence>
<keyword evidence="7" id="KW-1185">Reference proteome</keyword>
<dbReference type="Pfam" id="PF04828">
    <property type="entry name" value="GFA"/>
    <property type="match status" value="2"/>
</dbReference>
<feature type="compositionally biased region" description="Polar residues" evidence="4">
    <location>
        <begin position="10"/>
        <end position="21"/>
    </location>
</feature>
<dbReference type="SUPFAM" id="SSF51316">
    <property type="entry name" value="Mss4-like"/>
    <property type="match status" value="2"/>
</dbReference>
<dbReference type="PROSITE" id="PS51891">
    <property type="entry name" value="CENP_V_GFA"/>
    <property type="match status" value="2"/>
</dbReference>
<evidence type="ECO:0000256" key="4">
    <source>
        <dbReference type="SAM" id="MobiDB-lite"/>
    </source>
</evidence>
<accession>A0AA40CL17</accession>
<gene>
    <name evidence="6" type="ORF">B0T16DRAFT_414860</name>
</gene>
<keyword evidence="3" id="KW-0862">Zinc</keyword>
<evidence type="ECO:0000313" key="6">
    <source>
        <dbReference type="EMBL" id="KAK0642861.1"/>
    </source>
</evidence>
<proteinExistence type="inferred from homology"/>
<feature type="region of interest" description="Disordered" evidence="4">
    <location>
        <begin position="1"/>
        <end position="21"/>
    </location>
</feature>
<dbReference type="InterPro" id="IPR006913">
    <property type="entry name" value="CENP-V/GFA"/>
</dbReference>